<dbReference type="AlphaFoldDB" id="A0AA39TT48"/>
<protein>
    <submittedName>
        <fullName evidence="2">Uncharacterized protein</fullName>
    </submittedName>
</protein>
<reference evidence="2" key="1">
    <citation type="submission" date="2023-06" db="EMBL/GenBank/DDBJ databases">
        <authorList>
            <consortium name="Lawrence Berkeley National Laboratory"/>
            <person name="Ahrendt S."/>
            <person name="Sahu N."/>
            <person name="Indic B."/>
            <person name="Wong-Bajracharya J."/>
            <person name="Merenyi Z."/>
            <person name="Ke H.-M."/>
            <person name="Monk M."/>
            <person name="Kocsube S."/>
            <person name="Drula E."/>
            <person name="Lipzen A."/>
            <person name="Balint B."/>
            <person name="Henrissat B."/>
            <person name="Andreopoulos B."/>
            <person name="Martin F.M."/>
            <person name="Harder C.B."/>
            <person name="Rigling D."/>
            <person name="Ford K.L."/>
            <person name="Foster G.D."/>
            <person name="Pangilinan J."/>
            <person name="Papanicolaou A."/>
            <person name="Barry K."/>
            <person name="LaButti K."/>
            <person name="Viragh M."/>
            <person name="Koriabine M."/>
            <person name="Yan M."/>
            <person name="Riley R."/>
            <person name="Champramary S."/>
            <person name="Plett K.L."/>
            <person name="Tsai I.J."/>
            <person name="Slot J."/>
            <person name="Sipos G."/>
            <person name="Plett J."/>
            <person name="Nagy L.G."/>
            <person name="Grigoriev I.V."/>
        </authorList>
    </citation>
    <scope>NUCLEOTIDE SEQUENCE</scope>
    <source>
        <strain evidence="2">CCBAS 213</strain>
    </source>
</reference>
<comment type="caution">
    <text evidence="2">The sequence shown here is derived from an EMBL/GenBank/DDBJ whole genome shotgun (WGS) entry which is preliminary data.</text>
</comment>
<dbReference type="RefSeq" id="XP_060334290.1">
    <property type="nucleotide sequence ID" value="XM_060466022.1"/>
</dbReference>
<organism evidence="2 3">
    <name type="scientific">Armillaria tabescens</name>
    <name type="common">Ringless honey mushroom</name>
    <name type="synonym">Agaricus tabescens</name>
    <dbReference type="NCBI Taxonomy" id="1929756"/>
    <lineage>
        <taxon>Eukaryota</taxon>
        <taxon>Fungi</taxon>
        <taxon>Dikarya</taxon>
        <taxon>Basidiomycota</taxon>
        <taxon>Agaricomycotina</taxon>
        <taxon>Agaricomycetes</taxon>
        <taxon>Agaricomycetidae</taxon>
        <taxon>Agaricales</taxon>
        <taxon>Marasmiineae</taxon>
        <taxon>Physalacriaceae</taxon>
        <taxon>Desarmillaria</taxon>
    </lineage>
</organism>
<dbReference type="GeneID" id="85349570"/>
<feature type="chain" id="PRO_5041393055" evidence="1">
    <location>
        <begin position="17"/>
        <end position="246"/>
    </location>
</feature>
<keyword evidence="3" id="KW-1185">Reference proteome</keyword>
<dbReference type="Proteomes" id="UP001175211">
    <property type="component" value="Unassembled WGS sequence"/>
</dbReference>
<feature type="signal peptide" evidence="1">
    <location>
        <begin position="1"/>
        <end position="16"/>
    </location>
</feature>
<evidence type="ECO:0000313" key="3">
    <source>
        <dbReference type="Proteomes" id="UP001175211"/>
    </source>
</evidence>
<evidence type="ECO:0000256" key="1">
    <source>
        <dbReference type="SAM" id="SignalP"/>
    </source>
</evidence>
<accession>A0AA39TT48</accession>
<keyword evidence="1" id="KW-0732">Signal</keyword>
<sequence>MTAILARALFSLLVEGYHDFIQATIRRLDSPLPLQRFDMATEQLSVYDEHTFMRHFRTIGVTVEHEMAVCHALLSFIGFETRRDERFDVDDKSRTIFYHIPNFPDLEFKLRVVMAIPSTEPITPNTMVTLQWRRPNGDWQPGGSWSFCFEDFFRTDVVLPSNFEEIEDSGFLNATLYAEFRDSMQVELLRPLWDRIQENFCGIDTGALRQSLELIEEAQMLMSKSQEDGMEKLRESVRVLPWESQF</sequence>
<proteinExistence type="predicted"/>
<dbReference type="EMBL" id="JAUEPS010000008">
    <property type="protein sequence ID" value="KAK0462824.1"/>
    <property type="molecule type" value="Genomic_DNA"/>
</dbReference>
<name>A0AA39TT48_ARMTA</name>
<evidence type="ECO:0000313" key="2">
    <source>
        <dbReference type="EMBL" id="KAK0462824.1"/>
    </source>
</evidence>
<gene>
    <name evidence="2" type="ORF">EV420DRAFT_1139939</name>
</gene>